<dbReference type="PANTHER" id="PTHR45624">
    <property type="entry name" value="MITOCHONDRIAL BASIC AMINO ACIDS TRANSPORTER-RELATED"/>
    <property type="match status" value="1"/>
</dbReference>
<name>A0A7R9VV14_9STRA</name>
<evidence type="ECO:0000256" key="1">
    <source>
        <dbReference type="ARBA" id="ARBA00004225"/>
    </source>
</evidence>
<dbReference type="GO" id="GO:0015227">
    <property type="term" value="F:O-acyl-L-carnitine transmembrane transporter activity"/>
    <property type="evidence" value="ECO:0007669"/>
    <property type="project" value="TreeGrafter"/>
</dbReference>
<evidence type="ECO:0008006" key="12">
    <source>
        <dbReference type="Google" id="ProtNLM"/>
    </source>
</evidence>
<proteinExistence type="inferred from homology"/>
<keyword evidence="4 9" id="KW-0812">Transmembrane</keyword>
<keyword evidence="6" id="KW-1133">Transmembrane helix</keyword>
<protein>
    <recommendedName>
        <fullName evidence="12">Mitochondrial carrier protein</fullName>
    </recommendedName>
</protein>
<evidence type="ECO:0000256" key="4">
    <source>
        <dbReference type="ARBA" id="ARBA00022692"/>
    </source>
</evidence>
<evidence type="ECO:0000256" key="9">
    <source>
        <dbReference type="PROSITE-ProRule" id="PRU00282"/>
    </source>
</evidence>
<evidence type="ECO:0000313" key="11">
    <source>
        <dbReference type="EMBL" id="CAD8305450.1"/>
    </source>
</evidence>
<keyword evidence="5" id="KW-0677">Repeat</keyword>
<dbReference type="InterPro" id="IPR050567">
    <property type="entry name" value="Mitochondrial_Carrier"/>
</dbReference>
<dbReference type="Pfam" id="PF00153">
    <property type="entry name" value="Mito_carr"/>
    <property type="match status" value="2"/>
</dbReference>
<dbReference type="PROSITE" id="PS50920">
    <property type="entry name" value="SOLCAR"/>
    <property type="match status" value="1"/>
</dbReference>
<dbReference type="GO" id="GO:0006839">
    <property type="term" value="P:mitochondrial transport"/>
    <property type="evidence" value="ECO:0007669"/>
    <property type="project" value="TreeGrafter"/>
</dbReference>
<gene>
    <name evidence="11" type="ORF">TDUB1175_LOCUS7420</name>
</gene>
<dbReference type="InterPro" id="IPR018108">
    <property type="entry name" value="MCP_transmembrane"/>
</dbReference>
<keyword evidence="8 9" id="KW-0472">Membrane</keyword>
<dbReference type="Gene3D" id="1.50.40.10">
    <property type="entry name" value="Mitochondrial carrier domain"/>
    <property type="match status" value="1"/>
</dbReference>
<evidence type="ECO:0000256" key="6">
    <source>
        <dbReference type="ARBA" id="ARBA00022989"/>
    </source>
</evidence>
<keyword evidence="3 10" id="KW-0813">Transport</keyword>
<feature type="repeat" description="Solcar" evidence="9">
    <location>
        <begin position="168"/>
        <end position="263"/>
    </location>
</feature>
<evidence type="ECO:0000256" key="5">
    <source>
        <dbReference type="ARBA" id="ARBA00022737"/>
    </source>
</evidence>
<evidence type="ECO:0000256" key="10">
    <source>
        <dbReference type="RuleBase" id="RU000488"/>
    </source>
</evidence>
<evidence type="ECO:0000256" key="2">
    <source>
        <dbReference type="ARBA" id="ARBA00006375"/>
    </source>
</evidence>
<keyword evidence="7" id="KW-0496">Mitochondrion</keyword>
<sequence length="270" mass="28551">MGGAGSGAAVIEMRAMASSLGVMSLWRGAPALVGAAPFQNALLMAGYGAGRRWSDGVEADNGDVDISGQKEERLGAVFVGGCVGGLLQCLVASPAELFKVRRQVQDMMDPKRGRGRSITAGMGATMLRDGLPHGVWFASYEWFKHELSTVSWFKGKSVEEECQKGEKQTMAVPLLSGALAAFTAWAVGYPFDLIKTRIQAGAADSIGEATADIAGRGRWSGETAAETSVRTVRNLYRGFSLKLARAIPASAIGFVVYEHALTFIEGVLGI</sequence>
<dbReference type="EMBL" id="HBED01014989">
    <property type="protein sequence ID" value="CAD8305450.1"/>
    <property type="molecule type" value="Transcribed_RNA"/>
</dbReference>
<dbReference type="AlphaFoldDB" id="A0A7R9VV14"/>
<comment type="subcellular location">
    <subcellularLocation>
        <location evidence="1">Mitochondrion membrane</location>
        <topology evidence="1">Multi-pass membrane protein</topology>
    </subcellularLocation>
</comment>
<organism evidence="11">
    <name type="scientific">Pseudictyota dubia</name>
    <dbReference type="NCBI Taxonomy" id="2749911"/>
    <lineage>
        <taxon>Eukaryota</taxon>
        <taxon>Sar</taxon>
        <taxon>Stramenopiles</taxon>
        <taxon>Ochrophyta</taxon>
        <taxon>Bacillariophyta</taxon>
        <taxon>Mediophyceae</taxon>
        <taxon>Biddulphiophycidae</taxon>
        <taxon>Eupodiscales</taxon>
        <taxon>Odontellaceae</taxon>
        <taxon>Pseudictyota</taxon>
    </lineage>
</organism>
<evidence type="ECO:0000256" key="7">
    <source>
        <dbReference type="ARBA" id="ARBA00023128"/>
    </source>
</evidence>
<accession>A0A7R9VV14</accession>
<evidence type="ECO:0000256" key="8">
    <source>
        <dbReference type="ARBA" id="ARBA00023136"/>
    </source>
</evidence>
<reference evidence="11" key="1">
    <citation type="submission" date="2021-01" db="EMBL/GenBank/DDBJ databases">
        <authorList>
            <person name="Corre E."/>
            <person name="Pelletier E."/>
            <person name="Niang G."/>
            <person name="Scheremetjew M."/>
            <person name="Finn R."/>
            <person name="Kale V."/>
            <person name="Holt S."/>
            <person name="Cochrane G."/>
            <person name="Meng A."/>
            <person name="Brown T."/>
            <person name="Cohen L."/>
        </authorList>
    </citation>
    <scope>NUCLEOTIDE SEQUENCE</scope>
    <source>
        <strain evidence="11">CCMP147</strain>
    </source>
</reference>
<dbReference type="InterPro" id="IPR023395">
    <property type="entry name" value="MCP_dom_sf"/>
</dbReference>
<dbReference type="GO" id="GO:0031966">
    <property type="term" value="C:mitochondrial membrane"/>
    <property type="evidence" value="ECO:0007669"/>
    <property type="project" value="UniProtKB-SubCell"/>
</dbReference>
<dbReference type="SUPFAM" id="SSF103506">
    <property type="entry name" value="Mitochondrial carrier"/>
    <property type="match status" value="1"/>
</dbReference>
<dbReference type="GO" id="GO:1902603">
    <property type="term" value="P:carnitine transmembrane transport"/>
    <property type="evidence" value="ECO:0007669"/>
    <property type="project" value="TreeGrafter"/>
</dbReference>
<evidence type="ECO:0000256" key="3">
    <source>
        <dbReference type="ARBA" id="ARBA00022448"/>
    </source>
</evidence>
<dbReference type="PANTHER" id="PTHR45624:SF4">
    <property type="entry name" value="CONGESTED-LIKE TRACHEA PROTEIN-RELATED"/>
    <property type="match status" value="1"/>
</dbReference>
<comment type="similarity">
    <text evidence="2 10">Belongs to the mitochondrial carrier (TC 2.A.29) family.</text>
</comment>